<sequence length="274" mass="31387">MSRSKNKHGLAWLLTLFLTVLLVIILSSVGLNSTVFSANFTSNVLTQPRNVDYITKQINHQIDQVQQKHHLPITLPAHTLQPSDVKPIIKTTVHRLYNGYPEIFNAQQILDIFLNRLQKLNQSNIINFNNKNLPLIWQQAQAYVAKIISEQLNTSAVQEQVINFSNLRLTTRMIMIGSILFFLLFLMLLLLQQQQEQRWLHYLGISLLTATFILAIVIWSIIEKVTYANLPFARPLIANLCTQALNKNICLLVITAIGGIVLLLIDHFRQHQHN</sequence>
<feature type="transmembrane region" description="Helical" evidence="1">
    <location>
        <begin position="245"/>
        <end position="265"/>
    </location>
</feature>
<proteinExistence type="predicted"/>
<protein>
    <submittedName>
        <fullName evidence="2">Uncharacterized protein</fullName>
    </submittedName>
</protein>
<gene>
    <name evidence="2" type="ORF">H9901_03795</name>
</gene>
<evidence type="ECO:0000313" key="3">
    <source>
        <dbReference type="Proteomes" id="UP000777303"/>
    </source>
</evidence>
<comment type="caution">
    <text evidence="2">The sequence shown here is derived from an EMBL/GenBank/DDBJ whole genome shotgun (WGS) entry which is preliminary data.</text>
</comment>
<evidence type="ECO:0000313" key="2">
    <source>
        <dbReference type="EMBL" id="MBU3851803.1"/>
    </source>
</evidence>
<reference evidence="2" key="2">
    <citation type="submission" date="2021-04" db="EMBL/GenBank/DDBJ databases">
        <authorList>
            <person name="Gilroy R."/>
        </authorList>
    </citation>
    <scope>NUCLEOTIDE SEQUENCE</scope>
    <source>
        <strain evidence="2">F6-6636</strain>
    </source>
</reference>
<dbReference type="Proteomes" id="UP000777303">
    <property type="component" value="Unassembled WGS sequence"/>
</dbReference>
<feature type="transmembrane region" description="Helical" evidence="1">
    <location>
        <begin position="173"/>
        <end position="191"/>
    </location>
</feature>
<evidence type="ECO:0000256" key="1">
    <source>
        <dbReference type="SAM" id="Phobius"/>
    </source>
</evidence>
<reference evidence="2" key="1">
    <citation type="journal article" date="2021" name="PeerJ">
        <title>Extensive microbial diversity within the chicken gut microbiome revealed by metagenomics and culture.</title>
        <authorList>
            <person name="Gilroy R."/>
            <person name="Ravi A."/>
            <person name="Getino M."/>
            <person name="Pursley I."/>
            <person name="Horton D.L."/>
            <person name="Alikhan N.F."/>
            <person name="Baker D."/>
            <person name="Gharbi K."/>
            <person name="Hall N."/>
            <person name="Watson M."/>
            <person name="Adriaenssens E.M."/>
            <person name="Foster-Nyarko E."/>
            <person name="Jarju S."/>
            <person name="Secka A."/>
            <person name="Antonio M."/>
            <person name="Oren A."/>
            <person name="Chaudhuri R.R."/>
            <person name="La Ragione R."/>
            <person name="Hildebrand F."/>
            <person name="Pallen M.J."/>
        </authorList>
    </citation>
    <scope>NUCLEOTIDE SEQUENCE</scope>
    <source>
        <strain evidence="2">F6-6636</strain>
    </source>
</reference>
<name>A0A948TJI3_9LACO</name>
<keyword evidence="1" id="KW-0472">Membrane</keyword>
<organism evidence="2 3">
    <name type="scientific">Candidatus Paralactobacillus gallistercoris</name>
    <dbReference type="NCBI Taxonomy" id="2838724"/>
    <lineage>
        <taxon>Bacteria</taxon>
        <taxon>Bacillati</taxon>
        <taxon>Bacillota</taxon>
        <taxon>Bacilli</taxon>
        <taxon>Lactobacillales</taxon>
        <taxon>Lactobacillaceae</taxon>
        <taxon>Lactobacillus</taxon>
    </lineage>
</organism>
<accession>A0A948TJI3</accession>
<keyword evidence="1" id="KW-1133">Transmembrane helix</keyword>
<feature type="transmembrane region" description="Helical" evidence="1">
    <location>
        <begin position="203"/>
        <end position="222"/>
    </location>
</feature>
<keyword evidence="1" id="KW-0812">Transmembrane</keyword>
<dbReference type="AlphaFoldDB" id="A0A948TJI3"/>
<dbReference type="EMBL" id="JAHLFS010000049">
    <property type="protein sequence ID" value="MBU3851803.1"/>
    <property type="molecule type" value="Genomic_DNA"/>
</dbReference>